<proteinExistence type="predicted"/>
<dbReference type="GeneID" id="95425027"/>
<dbReference type="AlphaFoldDB" id="G1W8W5"/>
<name>G1W8W5_9BACT</name>
<dbReference type="EMBL" id="ADGI01000014">
    <property type="protein sequence ID" value="EGV34553.1"/>
    <property type="molecule type" value="Genomic_DNA"/>
</dbReference>
<comment type="caution">
    <text evidence="1">The sequence shown here is derived from an EMBL/GenBank/DDBJ whole genome shotgun (WGS) entry which is preliminary data.</text>
</comment>
<reference evidence="1 2" key="1">
    <citation type="submission" date="2011-07" db="EMBL/GenBank/DDBJ databases">
        <title>The Genome Sequence of Prevotella oulorum F0390.</title>
        <authorList>
            <consortium name="The Broad Institute Genome Sequencing Platform"/>
            <consortium name="The Broad Institute Genome Sequencing Center for Infectious Disease"/>
            <person name="Earl A."/>
            <person name="Ward D."/>
            <person name="Feldgarden M."/>
            <person name="Gevers D."/>
            <person name="Izard J."/>
            <person name="Ganesan A."/>
            <person name="Baranova O.V."/>
            <person name="Blanton J.M."/>
            <person name="Tanner A.C."/>
            <person name="Dewhirst F.E."/>
            <person name="Young S.K."/>
            <person name="Zeng Q."/>
            <person name="Gargeya S."/>
            <person name="Fitzgerald M."/>
            <person name="Haas B."/>
            <person name="Abouelleil A."/>
            <person name="Alvarado L."/>
            <person name="Arachchi H.M."/>
            <person name="Berlin A."/>
            <person name="Brown A."/>
            <person name="Chapman S.B."/>
            <person name="Chen Z."/>
            <person name="Dunbar C."/>
            <person name="Freedman E."/>
            <person name="Gearin G."/>
            <person name="Gellesch M."/>
            <person name="Goldberg J."/>
            <person name="Griggs A."/>
            <person name="Gujja S."/>
            <person name="Heiman D."/>
            <person name="Howarth C."/>
            <person name="Larson L."/>
            <person name="Lui A."/>
            <person name="MacDonald P.J.P."/>
            <person name="Mehta T."/>
            <person name="Montmayeur A."/>
            <person name="Murphy C."/>
            <person name="Neiman D."/>
            <person name="Pearson M."/>
            <person name="Priest M."/>
            <person name="Roberts A."/>
            <person name="Saif S."/>
            <person name="Shea T."/>
            <person name="Shenoy N."/>
            <person name="Sisk P."/>
            <person name="Stolte C."/>
            <person name="Sykes S."/>
            <person name="Wortman J."/>
            <person name="Nusbaum C."/>
            <person name="Birren B."/>
        </authorList>
    </citation>
    <scope>NUCLEOTIDE SEQUENCE [LARGE SCALE GENOMIC DNA]</scope>
    <source>
        <strain evidence="1 2">F0390</strain>
    </source>
</reference>
<sequence length="320" mass="37368">MKIQRIIIVRPHSVSGGALVLAALCRLLRERGIDARLFDIHVEPTRGTKLWKFWFSWIKHVLHFLIYPLLCRFINNPNSPRYKIYQTFLREPIEGVKLQWNPFFSRKNTVVLYPEKVYGNFLKARHVVRWLLYYNPYPNDEKAFGKDDLVIAFRSIFNDEKLNPKGYQVQVLWFNNQLYRRYNYGNRKGNCYIIRKGANRNDLPTHFDGPVIDSLSEEEKVQVLNKCAYCYSYDIQTFYSAIAAICGCISVVVLEPGKEKEDYYSVADLENQDGVAYGNTPEEIKKALATCDKLLEKVNFVAHNAREIDIFLALLQAKFN</sequence>
<evidence type="ECO:0000313" key="2">
    <source>
        <dbReference type="Proteomes" id="UP000005141"/>
    </source>
</evidence>
<dbReference type="Proteomes" id="UP000005141">
    <property type="component" value="Unassembled WGS sequence"/>
</dbReference>
<evidence type="ECO:0008006" key="3">
    <source>
        <dbReference type="Google" id="ProtNLM"/>
    </source>
</evidence>
<gene>
    <name evidence="1" type="ORF">HMPREF9431_00266</name>
</gene>
<accession>G1W8W5</accession>
<organism evidence="1 2">
    <name type="scientific">Segatella oulorum F0390</name>
    <dbReference type="NCBI Taxonomy" id="702438"/>
    <lineage>
        <taxon>Bacteria</taxon>
        <taxon>Pseudomonadati</taxon>
        <taxon>Bacteroidota</taxon>
        <taxon>Bacteroidia</taxon>
        <taxon>Bacteroidales</taxon>
        <taxon>Prevotellaceae</taxon>
        <taxon>Segatella</taxon>
    </lineage>
</organism>
<dbReference type="OrthoDB" id="9816564at2"/>
<dbReference type="RefSeq" id="WP_004379243.1">
    <property type="nucleotide sequence ID" value="NZ_JH114215.1"/>
</dbReference>
<evidence type="ECO:0000313" key="1">
    <source>
        <dbReference type="EMBL" id="EGV34553.1"/>
    </source>
</evidence>
<keyword evidence="2" id="KW-1185">Reference proteome</keyword>
<dbReference type="PATRIC" id="fig|702438.4.peg.272"/>
<protein>
    <recommendedName>
        <fullName evidence="3">Glycosyl transferase family 1 domain-containing protein</fullName>
    </recommendedName>
</protein>
<dbReference type="HOGENOM" id="CLU_932820_0_0_10"/>